<dbReference type="AlphaFoldDB" id="A0AA35PZZ9"/>
<evidence type="ECO:0000259" key="1">
    <source>
        <dbReference type="PROSITE" id="PS50011"/>
    </source>
</evidence>
<dbReference type="GO" id="GO:0004674">
    <property type="term" value="F:protein serine/threonine kinase activity"/>
    <property type="evidence" value="ECO:0007669"/>
    <property type="project" value="TreeGrafter"/>
</dbReference>
<dbReference type="SMART" id="SM00220">
    <property type="entry name" value="S_TKc"/>
    <property type="match status" value="1"/>
</dbReference>
<dbReference type="Gene3D" id="1.10.510.10">
    <property type="entry name" value="Transferase(Phosphotransferase) domain 1"/>
    <property type="match status" value="1"/>
</dbReference>
<name>A0AA35PZZ9_9HYPO</name>
<comment type="caution">
    <text evidence="2">The sequence shown here is derived from an EMBL/GenBank/DDBJ whole genome shotgun (WGS) entry which is preliminary data.</text>
</comment>
<protein>
    <recommendedName>
        <fullName evidence="1">Protein kinase domain-containing protein</fullName>
    </recommendedName>
</protein>
<reference evidence="2" key="1">
    <citation type="submission" date="2023-01" db="EMBL/GenBank/DDBJ databases">
        <authorList>
            <person name="Piombo E."/>
        </authorList>
    </citation>
    <scope>NUCLEOTIDE SEQUENCE</scope>
</reference>
<evidence type="ECO:0000313" key="3">
    <source>
        <dbReference type="Proteomes" id="UP001160390"/>
    </source>
</evidence>
<proteinExistence type="predicted"/>
<dbReference type="GO" id="GO:0005524">
    <property type="term" value="F:ATP binding"/>
    <property type="evidence" value="ECO:0007669"/>
    <property type="project" value="InterPro"/>
</dbReference>
<accession>A0AA35PZZ9</accession>
<organism evidence="2 3">
    <name type="scientific">Clonostachys chloroleuca</name>
    <dbReference type="NCBI Taxonomy" id="1926264"/>
    <lineage>
        <taxon>Eukaryota</taxon>
        <taxon>Fungi</taxon>
        <taxon>Dikarya</taxon>
        <taxon>Ascomycota</taxon>
        <taxon>Pezizomycotina</taxon>
        <taxon>Sordariomycetes</taxon>
        <taxon>Hypocreomycetidae</taxon>
        <taxon>Hypocreales</taxon>
        <taxon>Bionectriaceae</taxon>
        <taxon>Clonostachys</taxon>
    </lineage>
</organism>
<dbReference type="EMBL" id="CABFNP030000754">
    <property type="protein sequence ID" value="CAI6084457.1"/>
    <property type="molecule type" value="Genomic_DNA"/>
</dbReference>
<sequence>MDPDDLVTDRGFGEWERLLNEGCKFPPASSERECQVVERGRYNKTIERTPESRYYSMISPELRPKKSSPKNHYLPLCGLRHVLSRENLEEMRQFWFPDEDPLEWYNQIWGSSFQTSRARIFALLLRLEKPQHITLFRCHKLFDSSLPLLRTHAVFQPEGLTDEDAVFRLEGFTDKDADSFVEKQDMVLAPFFHFNSQKIKHYKLSGETPIPLLCKEQVKGGSGTHGRVWKVLFHHDHYYCEEHERWGIPGPFYALKKFHRDRESKKNDFYHERAALERFSGSQSGHIHLIPLLMSYETETTYYMVFPWARYNLKQFWKNVPNQPDSHESLDWMLGQCHGLAKALQKVHRHNSWKGRQNRGRHGDIKPLNILCFSSQEGDEDTTDPTRYRLVIADFTLMRFHSPNSVDQGTASKVGYSRTYQPPETRMGGEEPVNQMYDVWTLGCVYLELITWHLLGSKAISKKFNRRNDPQMLQGFQTLRKLEDTKQYDHVEDKFFNIDGERGPSVKSSVPKWCNFLRQQPHCSEQLGLFIDLIKNHMLRERPGQRSKIDKICSEMEYILATSFVSNEYHLDHPLDEIDTGNFPPPFTSDTEKRLENLRRLPLESLTQSGLNEANANDLDVNILSQKLLGIPGTSSERTSMETTTISRAASTIDRGSVSQPTQRHSRRFLSPSDAISNAETRLGSTHSNESDVFKGSLDFMGTRPVDLTVGNDPVARNMEETDPHDGQLSMRDRAIQKLERLKSRLQNLVKKMMRH</sequence>
<evidence type="ECO:0000313" key="2">
    <source>
        <dbReference type="EMBL" id="CAI6084457.1"/>
    </source>
</evidence>
<dbReference type="PANTHER" id="PTHR24359:SF37">
    <property type="entry name" value="PROTEIN KINASE DOMAIN-CONTAINING PROTEIN"/>
    <property type="match status" value="1"/>
</dbReference>
<feature type="domain" description="Protein kinase" evidence="1">
    <location>
        <begin position="214"/>
        <end position="559"/>
    </location>
</feature>
<dbReference type="SUPFAM" id="SSF56112">
    <property type="entry name" value="Protein kinase-like (PK-like)"/>
    <property type="match status" value="1"/>
</dbReference>
<dbReference type="Proteomes" id="UP001160390">
    <property type="component" value="Unassembled WGS sequence"/>
</dbReference>
<dbReference type="InterPro" id="IPR011009">
    <property type="entry name" value="Kinase-like_dom_sf"/>
</dbReference>
<dbReference type="InterPro" id="IPR000719">
    <property type="entry name" value="Prot_kinase_dom"/>
</dbReference>
<dbReference type="PROSITE" id="PS50011">
    <property type="entry name" value="PROTEIN_KINASE_DOM"/>
    <property type="match status" value="1"/>
</dbReference>
<dbReference type="PANTHER" id="PTHR24359">
    <property type="entry name" value="SERINE/THREONINE-PROTEIN KINASE SBK1"/>
    <property type="match status" value="1"/>
</dbReference>
<dbReference type="Pfam" id="PF00069">
    <property type="entry name" value="Pkinase"/>
    <property type="match status" value="1"/>
</dbReference>
<keyword evidence="3" id="KW-1185">Reference proteome</keyword>
<gene>
    <name evidence="2" type="ORF">CCHLO57077_00004902</name>
</gene>